<dbReference type="PANTHER" id="PTHR43300:SF7">
    <property type="entry name" value="UDP-N-ACETYLBACILLOSAMINE N-ACETYLTRANSFERASE"/>
    <property type="match status" value="1"/>
</dbReference>
<dbReference type="Proteomes" id="UP000627781">
    <property type="component" value="Unassembled WGS sequence"/>
</dbReference>
<accession>A0ABR8PUB7</accession>
<dbReference type="InterPro" id="IPR041561">
    <property type="entry name" value="PglD_N"/>
</dbReference>
<name>A0ABR8PUB7_9CLOT</name>
<protein>
    <submittedName>
        <fullName evidence="2">Acetyltransferase</fullName>
    </submittedName>
</protein>
<comment type="caution">
    <text evidence="2">The sequence shown here is derived from an EMBL/GenBank/DDBJ whole genome shotgun (WGS) entry which is preliminary data.</text>
</comment>
<dbReference type="SUPFAM" id="SSF51161">
    <property type="entry name" value="Trimeric LpxA-like enzymes"/>
    <property type="match status" value="1"/>
</dbReference>
<reference evidence="2 3" key="1">
    <citation type="submission" date="2020-08" db="EMBL/GenBank/DDBJ databases">
        <title>A Genomic Blueprint of the Chicken Gut Microbiome.</title>
        <authorList>
            <person name="Gilroy R."/>
            <person name="Ravi A."/>
            <person name="Getino M."/>
            <person name="Pursley I."/>
            <person name="Horton D.L."/>
            <person name="Alikhan N.-F."/>
            <person name="Baker D."/>
            <person name="Gharbi K."/>
            <person name="Hall N."/>
            <person name="Watson M."/>
            <person name="Adriaenssens E.M."/>
            <person name="Foster-Nyarko E."/>
            <person name="Jarju S."/>
            <person name="Secka A."/>
            <person name="Antonio M."/>
            <person name="Oren A."/>
            <person name="Chaudhuri R."/>
            <person name="La Ragione R.M."/>
            <person name="Hildebrand F."/>
            <person name="Pallen M.J."/>
        </authorList>
    </citation>
    <scope>NUCLEOTIDE SEQUENCE [LARGE SCALE GENOMIC DNA]</scope>
    <source>
        <strain evidence="2 3">Sa3CVN1</strain>
    </source>
</reference>
<organism evidence="2 3">
    <name type="scientific">Clostridium cibarium</name>
    <dbReference type="NCBI Taxonomy" id="2762247"/>
    <lineage>
        <taxon>Bacteria</taxon>
        <taxon>Bacillati</taxon>
        <taxon>Bacillota</taxon>
        <taxon>Clostridia</taxon>
        <taxon>Eubacteriales</taxon>
        <taxon>Clostridiaceae</taxon>
        <taxon>Clostridium</taxon>
    </lineage>
</organism>
<gene>
    <name evidence="2" type="ORF">H9661_10420</name>
</gene>
<proteinExistence type="predicted"/>
<dbReference type="InterPro" id="IPR011004">
    <property type="entry name" value="Trimer_LpxA-like_sf"/>
</dbReference>
<feature type="domain" description="PglD N-terminal" evidence="1">
    <location>
        <begin position="4"/>
        <end position="78"/>
    </location>
</feature>
<dbReference type="NCBIfam" id="TIGR03570">
    <property type="entry name" value="NeuD_NnaD"/>
    <property type="match status" value="1"/>
</dbReference>
<evidence type="ECO:0000313" key="3">
    <source>
        <dbReference type="Proteomes" id="UP000627781"/>
    </source>
</evidence>
<evidence type="ECO:0000259" key="1">
    <source>
        <dbReference type="Pfam" id="PF17836"/>
    </source>
</evidence>
<dbReference type="EMBL" id="JACSRA010000015">
    <property type="protein sequence ID" value="MBD7911773.1"/>
    <property type="molecule type" value="Genomic_DNA"/>
</dbReference>
<dbReference type="PANTHER" id="PTHR43300">
    <property type="entry name" value="ACETYLTRANSFERASE"/>
    <property type="match status" value="1"/>
</dbReference>
<dbReference type="Pfam" id="PF17836">
    <property type="entry name" value="PglD_N"/>
    <property type="match status" value="1"/>
</dbReference>
<dbReference type="RefSeq" id="WP_191768667.1">
    <property type="nucleotide sequence ID" value="NZ_JACSRA010000015.1"/>
</dbReference>
<dbReference type="Gene3D" id="2.160.10.10">
    <property type="entry name" value="Hexapeptide repeat proteins"/>
    <property type="match status" value="1"/>
</dbReference>
<evidence type="ECO:0000313" key="2">
    <source>
        <dbReference type="EMBL" id="MBD7911773.1"/>
    </source>
</evidence>
<dbReference type="InterPro" id="IPR050179">
    <property type="entry name" value="Trans_hexapeptide_repeat"/>
</dbReference>
<sequence length="222" mass="25306">MKDKIIIFGVGDFAKQIYYYLSESDNYSVECFTVDKCYIDRNELLGKKVVAFEEIEQEYPPESYKFITAIGYKSMRKRKELYERIKYKKYEFVNYIHKSVVINKPFYIGTNNIILSDVVIEPNVKVGSNNIVYSGTVIGHDSHLDDHSFISIGNKFSGFTHIEDLCFIGVGSIVSDNVKISRETLVGAGSLVLKDTFSLGIYYGVPAKRQKEIDNALGIRIE</sequence>
<keyword evidence="3" id="KW-1185">Reference proteome</keyword>
<dbReference type="InterPro" id="IPR020019">
    <property type="entry name" value="AcTrfase_PglD-like"/>
</dbReference>
<dbReference type="Gene3D" id="3.40.50.20">
    <property type="match status" value="1"/>
</dbReference>
<dbReference type="CDD" id="cd03360">
    <property type="entry name" value="LbH_AT_putative"/>
    <property type="match status" value="1"/>
</dbReference>